<organism evidence="1 2">
    <name type="scientific">Clostridium gallinarum</name>
    <dbReference type="NCBI Taxonomy" id="2762246"/>
    <lineage>
        <taxon>Bacteria</taxon>
        <taxon>Bacillati</taxon>
        <taxon>Bacillota</taxon>
        <taxon>Clostridia</taxon>
        <taxon>Eubacteriales</taxon>
        <taxon>Clostridiaceae</taxon>
        <taxon>Clostridium</taxon>
    </lineage>
</organism>
<gene>
    <name evidence="1" type="ORF">H9660_08770</name>
</gene>
<accession>A0ABR8Q484</accession>
<evidence type="ECO:0000313" key="2">
    <source>
        <dbReference type="Proteomes" id="UP000640335"/>
    </source>
</evidence>
<proteinExistence type="predicted"/>
<comment type="caution">
    <text evidence="1">The sequence shown here is derived from an EMBL/GenBank/DDBJ whole genome shotgun (WGS) entry which is preliminary data.</text>
</comment>
<evidence type="ECO:0000313" key="1">
    <source>
        <dbReference type="EMBL" id="MBD7915238.1"/>
    </source>
</evidence>
<sequence length="75" mass="8967">MSISFEDLGFIQCYANTGRKIIKPIFAKVNLYSAFKFYINLGIVFRDKNKKYYTLEEAEHKIIEYYKEHNINYGI</sequence>
<dbReference type="Proteomes" id="UP000640335">
    <property type="component" value="Unassembled WGS sequence"/>
</dbReference>
<dbReference type="EMBL" id="JACSQZ010000027">
    <property type="protein sequence ID" value="MBD7915238.1"/>
    <property type="molecule type" value="Genomic_DNA"/>
</dbReference>
<reference evidence="1 2" key="1">
    <citation type="submission" date="2020-08" db="EMBL/GenBank/DDBJ databases">
        <title>A Genomic Blueprint of the Chicken Gut Microbiome.</title>
        <authorList>
            <person name="Gilroy R."/>
            <person name="Ravi A."/>
            <person name="Getino M."/>
            <person name="Pursley I."/>
            <person name="Horton D.L."/>
            <person name="Alikhan N.-F."/>
            <person name="Baker D."/>
            <person name="Gharbi K."/>
            <person name="Hall N."/>
            <person name="Watson M."/>
            <person name="Adriaenssens E.M."/>
            <person name="Foster-Nyarko E."/>
            <person name="Jarju S."/>
            <person name="Secka A."/>
            <person name="Antonio M."/>
            <person name="Oren A."/>
            <person name="Chaudhuri R."/>
            <person name="La Ragione R.M."/>
            <person name="Hildebrand F."/>
            <person name="Pallen M.J."/>
        </authorList>
    </citation>
    <scope>NUCLEOTIDE SEQUENCE [LARGE SCALE GENOMIC DNA]</scope>
    <source>
        <strain evidence="1 2">Sa3CUN1</strain>
    </source>
</reference>
<protein>
    <submittedName>
        <fullName evidence="1">Uncharacterized protein</fullName>
    </submittedName>
</protein>
<keyword evidence="2" id="KW-1185">Reference proteome</keyword>
<name>A0ABR8Q484_9CLOT</name>